<sequence length="139" mass="15123">MRKLINFWRDQRGAAIVEMAFIAPIIGGMAAVSFAAWDVASRQQDMRAALEVGAEYYMNGGASDDIAKTTATQAWRNAPDDALVTSERICRCGTTVTICTNMCTGNVPPSVYVRMTASGTSPEAMFTPHQSAERIVRVR</sequence>
<dbReference type="EMBL" id="JBHUEY010000001">
    <property type="protein sequence ID" value="MFD1783253.1"/>
    <property type="molecule type" value="Genomic_DNA"/>
</dbReference>
<comment type="caution">
    <text evidence="2">The sequence shown here is derived from an EMBL/GenBank/DDBJ whole genome shotgun (WGS) entry which is preliminary data.</text>
</comment>
<keyword evidence="3" id="KW-1185">Reference proteome</keyword>
<proteinExistence type="predicted"/>
<feature type="transmembrane region" description="Helical" evidence="1">
    <location>
        <begin position="12"/>
        <end position="37"/>
    </location>
</feature>
<gene>
    <name evidence="2" type="ORF">ACFSC0_07590</name>
</gene>
<organism evidence="2 3">
    <name type="scientific">Phenylobacterium terrae</name>
    <dbReference type="NCBI Taxonomy" id="2665495"/>
    <lineage>
        <taxon>Bacteria</taxon>
        <taxon>Pseudomonadati</taxon>
        <taxon>Pseudomonadota</taxon>
        <taxon>Alphaproteobacteria</taxon>
        <taxon>Caulobacterales</taxon>
        <taxon>Caulobacteraceae</taxon>
        <taxon>Phenylobacterium</taxon>
    </lineage>
</organism>
<name>A0ABW4N0A3_9CAUL</name>
<accession>A0ABW4N0A3</accession>
<evidence type="ECO:0000313" key="3">
    <source>
        <dbReference type="Proteomes" id="UP001597237"/>
    </source>
</evidence>
<dbReference type="Proteomes" id="UP001597237">
    <property type="component" value="Unassembled WGS sequence"/>
</dbReference>
<keyword evidence="1" id="KW-0812">Transmembrane</keyword>
<keyword evidence="1" id="KW-1133">Transmembrane helix</keyword>
<evidence type="ECO:0000256" key="1">
    <source>
        <dbReference type="SAM" id="Phobius"/>
    </source>
</evidence>
<protein>
    <submittedName>
        <fullName evidence="2">TadE/TadG family type IV pilus assembly protein</fullName>
    </submittedName>
</protein>
<keyword evidence="1" id="KW-0472">Membrane</keyword>
<evidence type="ECO:0000313" key="2">
    <source>
        <dbReference type="EMBL" id="MFD1783253.1"/>
    </source>
</evidence>
<reference evidence="3" key="1">
    <citation type="journal article" date="2019" name="Int. J. Syst. Evol. Microbiol.">
        <title>The Global Catalogue of Microorganisms (GCM) 10K type strain sequencing project: providing services to taxonomists for standard genome sequencing and annotation.</title>
        <authorList>
            <consortium name="The Broad Institute Genomics Platform"/>
            <consortium name="The Broad Institute Genome Sequencing Center for Infectious Disease"/>
            <person name="Wu L."/>
            <person name="Ma J."/>
        </authorList>
    </citation>
    <scope>NUCLEOTIDE SEQUENCE [LARGE SCALE GENOMIC DNA]</scope>
    <source>
        <strain evidence="3">DFY28</strain>
    </source>
</reference>
<dbReference type="RefSeq" id="WP_377284397.1">
    <property type="nucleotide sequence ID" value="NZ_JBHRSI010000015.1"/>
</dbReference>